<evidence type="ECO:0000313" key="9">
    <source>
        <dbReference type="Proteomes" id="UP000252731"/>
    </source>
</evidence>
<feature type="domain" description="3-hydroxyacyl-CoA dehydrogenase NAD binding" evidence="7">
    <location>
        <begin position="4"/>
        <end position="182"/>
    </location>
</feature>
<dbReference type="PANTHER" id="PTHR48075:SF5">
    <property type="entry name" value="3-HYDROXYBUTYRYL-COA DEHYDROGENASE"/>
    <property type="match status" value="1"/>
</dbReference>
<feature type="domain" description="3-hydroxyacyl-CoA dehydrogenase C-terminal" evidence="6">
    <location>
        <begin position="187"/>
        <end position="285"/>
    </location>
</feature>
<reference evidence="8 9" key="1">
    <citation type="submission" date="2018-06" db="EMBL/GenBank/DDBJ databases">
        <title>Freshwater and sediment microbial communities from various areas in North America, analyzing microbe dynamics in response to fracking.</title>
        <authorList>
            <person name="Lamendella R."/>
        </authorList>
    </citation>
    <scope>NUCLEOTIDE SEQUENCE [LARGE SCALE GENOMIC DNA]</scope>
    <source>
        <strain evidence="8 9">14_TX</strain>
    </source>
</reference>
<feature type="site" description="Important for catalytic activity" evidence="4">
    <location>
        <position position="140"/>
    </location>
</feature>
<name>A0A366K4T2_CYTFI</name>
<dbReference type="Gene3D" id="3.40.50.720">
    <property type="entry name" value="NAD(P)-binding Rossmann-like Domain"/>
    <property type="match status" value="1"/>
</dbReference>
<evidence type="ECO:0000259" key="7">
    <source>
        <dbReference type="Pfam" id="PF02737"/>
    </source>
</evidence>
<evidence type="ECO:0000256" key="2">
    <source>
        <dbReference type="ARBA" id="ARBA00009463"/>
    </source>
</evidence>
<evidence type="ECO:0000313" key="8">
    <source>
        <dbReference type="EMBL" id="RBP96158.1"/>
    </source>
</evidence>
<feature type="binding site" evidence="5">
    <location>
        <position position="96"/>
    </location>
    <ligand>
        <name>NAD(+)</name>
        <dbReference type="ChEBI" id="CHEBI:57540"/>
    </ligand>
</feature>
<feature type="binding site" evidence="5">
    <location>
        <position position="277"/>
    </location>
    <ligand>
        <name>NAD(+)</name>
        <dbReference type="ChEBI" id="CHEBI:57540"/>
    </ligand>
</feature>
<dbReference type="InterPro" id="IPR013328">
    <property type="entry name" value="6PGD_dom2"/>
</dbReference>
<dbReference type="Pfam" id="PF02737">
    <property type="entry name" value="3HCDH_N"/>
    <property type="match status" value="1"/>
</dbReference>
<evidence type="ECO:0000259" key="6">
    <source>
        <dbReference type="Pfam" id="PF00725"/>
    </source>
</evidence>
<feature type="binding site" evidence="5">
    <location>
        <position position="143"/>
    </location>
    <ligand>
        <name>NAD(+)</name>
        <dbReference type="ChEBI" id="CHEBI:57540"/>
    </ligand>
</feature>
<dbReference type="InterPro" id="IPR022694">
    <property type="entry name" value="3-OHacyl-CoA_DH"/>
</dbReference>
<evidence type="ECO:0000256" key="1">
    <source>
        <dbReference type="ARBA" id="ARBA00005086"/>
    </source>
</evidence>
<feature type="binding site" evidence="5">
    <location>
        <begin position="9"/>
        <end position="14"/>
    </location>
    <ligand>
        <name>NAD(+)</name>
        <dbReference type="ChEBI" id="CHEBI:57540"/>
    </ligand>
</feature>
<keyword evidence="3" id="KW-0560">Oxidoreductase</keyword>
<dbReference type="EMBL" id="QNSF01000002">
    <property type="protein sequence ID" value="RBP96158.1"/>
    <property type="molecule type" value="Genomic_DNA"/>
</dbReference>
<dbReference type="Pfam" id="PF00725">
    <property type="entry name" value="3HCDH"/>
    <property type="match status" value="1"/>
</dbReference>
<dbReference type="InterPro" id="IPR006176">
    <property type="entry name" value="3-OHacyl-CoA_DH_NAD-bd"/>
</dbReference>
<dbReference type="GO" id="GO:0016616">
    <property type="term" value="F:oxidoreductase activity, acting on the CH-OH group of donors, NAD or NADP as acceptor"/>
    <property type="evidence" value="ECO:0007669"/>
    <property type="project" value="InterPro"/>
</dbReference>
<keyword evidence="5" id="KW-0520">NAD</keyword>
<feature type="binding site" evidence="5">
    <location>
        <position position="91"/>
    </location>
    <ligand>
        <name>NAD(+)</name>
        <dbReference type="ChEBI" id="CHEBI:57540"/>
    </ligand>
</feature>
<evidence type="ECO:0000256" key="5">
    <source>
        <dbReference type="PIRSR" id="PIRSR000105-2"/>
    </source>
</evidence>
<dbReference type="InterPro" id="IPR036291">
    <property type="entry name" value="NAD(P)-bd_dom_sf"/>
</dbReference>
<organism evidence="8 9">
    <name type="scientific">Cytobacillus firmus</name>
    <name type="common">Bacillus firmus</name>
    <dbReference type="NCBI Taxonomy" id="1399"/>
    <lineage>
        <taxon>Bacteria</taxon>
        <taxon>Bacillati</taxon>
        <taxon>Bacillota</taxon>
        <taxon>Bacilli</taxon>
        <taxon>Bacillales</taxon>
        <taxon>Bacillaceae</taxon>
        <taxon>Cytobacillus</taxon>
    </lineage>
</organism>
<dbReference type="GO" id="GO:0006631">
    <property type="term" value="P:fatty acid metabolic process"/>
    <property type="evidence" value="ECO:0007669"/>
    <property type="project" value="InterPro"/>
</dbReference>
<comment type="caution">
    <text evidence="8">The sequence shown here is derived from an EMBL/GenBank/DDBJ whole genome shotgun (WGS) entry which is preliminary data.</text>
</comment>
<sequence>MFKQIAIIGAGTMGYGITFQFAQNNQNVILVDQSEDALVKAKEKIEKYAEIFHRKDPVQYARANKIMKQLTFTTSLRNAAEADLVTECVVENLEVKQRLFKEMDELFPEDTIFVSNTSSLKLSDIIRDVQKHRSRSLLTHWFNPAHIVPLVEMLQTDETDPAVYAKVKQLLTQCGKVTIDVKKELPGLVANRIQIAMAREVLSLLEDDAATKEDIDRAVAYGPGFRLAQSGLLEIMDFGGLDVWIKVMEQLQPAIASGVKEYPTLTSKVEAGKFGVKNGEGFFTYPNGSMDDYIFERDEKLIDQMLLKSKQQERV</sequence>
<protein>
    <submittedName>
        <fullName evidence="8">3-hydroxybutyryl-CoA dehydrogenase</fullName>
    </submittedName>
</protein>
<dbReference type="PIRSF" id="PIRSF000105">
    <property type="entry name" value="HCDH"/>
    <property type="match status" value="1"/>
</dbReference>
<keyword evidence="9" id="KW-1185">Reference proteome</keyword>
<dbReference type="GO" id="GO:0070403">
    <property type="term" value="F:NAD+ binding"/>
    <property type="evidence" value="ECO:0007669"/>
    <property type="project" value="InterPro"/>
</dbReference>
<dbReference type="AlphaFoldDB" id="A0A366K4T2"/>
<evidence type="ECO:0000256" key="3">
    <source>
        <dbReference type="ARBA" id="ARBA00023002"/>
    </source>
</evidence>
<dbReference type="InterPro" id="IPR008927">
    <property type="entry name" value="6-PGluconate_DH-like_C_sf"/>
</dbReference>
<dbReference type="PANTHER" id="PTHR48075">
    <property type="entry name" value="3-HYDROXYACYL-COA DEHYDROGENASE FAMILY PROTEIN"/>
    <property type="match status" value="1"/>
</dbReference>
<dbReference type="Gene3D" id="1.10.1040.10">
    <property type="entry name" value="N-(1-d-carboxylethyl)-l-norvaline Dehydrogenase, domain 2"/>
    <property type="match status" value="1"/>
</dbReference>
<proteinExistence type="inferred from homology"/>
<gene>
    <name evidence="8" type="ORF">DFO70_102485</name>
</gene>
<dbReference type="Proteomes" id="UP000252731">
    <property type="component" value="Unassembled WGS sequence"/>
</dbReference>
<evidence type="ECO:0000256" key="4">
    <source>
        <dbReference type="PIRSR" id="PIRSR000105-1"/>
    </source>
</evidence>
<feature type="binding site" evidence="5">
    <location>
        <position position="32"/>
    </location>
    <ligand>
        <name>NAD(+)</name>
        <dbReference type="ChEBI" id="CHEBI:57540"/>
    </ligand>
</feature>
<dbReference type="RefSeq" id="WP_166672462.1">
    <property type="nucleotide sequence ID" value="NZ_QNSF01000002.1"/>
</dbReference>
<comment type="pathway">
    <text evidence="1">Lipid metabolism; butanoate metabolism.</text>
</comment>
<dbReference type="InterPro" id="IPR006108">
    <property type="entry name" value="3HC_DH_C"/>
</dbReference>
<dbReference type="SUPFAM" id="SSF51735">
    <property type="entry name" value="NAD(P)-binding Rossmann-fold domains"/>
    <property type="match status" value="1"/>
</dbReference>
<comment type="similarity">
    <text evidence="2">Belongs to the 3-hydroxyacyl-CoA dehydrogenase family.</text>
</comment>
<feature type="binding site" evidence="5">
    <location>
        <position position="118"/>
    </location>
    <ligand>
        <name>NAD(+)</name>
        <dbReference type="ChEBI" id="CHEBI:57540"/>
    </ligand>
</feature>
<accession>A0A366K4T2</accession>
<dbReference type="SUPFAM" id="SSF48179">
    <property type="entry name" value="6-phosphogluconate dehydrogenase C-terminal domain-like"/>
    <property type="match status" value="1"/>
</dbReference>